<dbReference type="STRING" id="45607.A0A2T0FL77"/>
<dbReference type="OrthoDB" id="10262320at2759"/>
<dbReference type="Gene3D" id="1.20.1410.10">
    <property type="entry name" value="I/LWEQ domain"/>
    <property type="match status" value="1"/>
</dbReference>
<evidence type="ECO:0000256" key="2">
    <source>
        <dbReference type="ARBA" id="ARBA00010135"/>
    </source>
</evidence>
<dbReference type="InterPro" id="IPR013809">
    <property type="entry name" value="ENTH"/>
</dbReference>
<dbReference type="GO" id="GO:0032051">
    <property type="term" value="F:clathrin light chain binding"/>
    <property type="evidence" value="ECO:0007669"/>
    <property type="project" value="TreeGrafter"/>
</dbReference>
<protein>
    <submittedName>
        <fullName evidence="9">Endocytosis protein end4</fullName>
    </submittedName>
</protein>
<dbReference type="GO" id="GO:0030479">
    <property type="term" value="C:actin cortical patch"/>
    <property type="evidence" value="ECO:0007669"/>
    <property type="project" value="TreeGrafter"/>
</dbReference>
<dbReference type="PANTHER" id="PTHR10407:SF15">
    <property type="entry name" value="HUNTINGTIN INTERACTING PROTEIN 1"/>
    <property type="match status" value="1"/>
</dbReference>
<dbReference type="InterPro" id="IPR030224">
    <property type="entry name" value="Sla2_fam"/>
</dbReference>
<gene>
    <name evidence="9" type="ORF">B9G98_03368</name>
</gene>
<dbReference type="PANTHER" id="PTHR10407">
    <property type="entry name" value="HUNTINGTIN INTERACTING PROTEIN 1"/>
    <property type="match status" value="1"/>
</dbReference>
<dbReference type="Pfam" id="PF07651">
    <property type="entry name" value="ANTH"/>
    <property type="match status" value="1"/>
</dbReference>
<dbReference type="InterPro" id="IPR011417">
    <property type="entry name" value="ANTH_dom"/>
</dbReference>
<dbReference type="PROSITE" id="PS50942">
    <property type="entry name" value="ENTH"/>
    <property type="match status" value="1"/>
</dbReference>
<sequence>MVSLRGASDINVSVKKATTAEASVPKRKHVRACVVYTWDNRNGRDFWNAIKLQPLQNSDIQTFKALVVIHKVMQEGHPKVIKEGQNNVNWLRSLARNGSYGGTGQYNRLIEEYVRLLTHKLDFHKAHPAFNGTFEYAEYISLRQVDDPNEGYEAIIDLLNLQDAIDDFQRLVFGSLRGRHGNEVKISSLTAIVAESYGIYRFATSMLRGMYAAGQADDALEPLRQRYYTQHRRLRNFYFDCTTLKPLTALISIPQLPEDPPNLFLTDDDAPPLPRRPIEASKTGESSATSLAPEPTGDWYLQQQAQQQQLEEQQRQQMLLQQQQQMAQQQQYEEEQRRLQAAREAEEARQRQLAYEQQQMFEQQQAQLLAQQQAAQEEFLRSQQQRNAEGRVAELEQQLFAMRGQQEEAQMMLQQYDQRVQTLENELSQSNSLTEQQLQSKTDQVEALHEQVNVWKSKYESLAKLYSQLRQEHLDLLSKFKKTQAKAASAQEAIDKREKIERDLKAKNLELADLIRERDRARYDLDRLKGQHRDETDRLERDLSLLNDKLSKTQLSGSERASLLDSHSKEIQLLEAKLADAQRLLANASTSGDQDREIHYLKETIEAMEHELSKSVVASGGNLLDEVLKSASESIKDGLSMFHSPIETGNQGTTVQYIETIVQRCWESVDDFSAGFTDYLSAQVEGEGDATPIVGATLNLSNGIVELLANVKGVSAMLPDDSEKVTQPTESAAETTSEFFETMLSSVLAELTVDDQLELIIESHTDILQQLQQLLEAVLSSQPKQSKETNPESAMERAALAAEEANRKLTELLARPRDPKLSVFDKHVHEAIIAAAVAITSAIAALIKAASECQKDIVAKGRGTDSATVYYKKNHRWTQGLISAAHAVADSTNTLIDTADGSLTGQNSPEQLIVASNEVAASTAQLVAAARVKADHGSRTQQNLETASKSVGSACRSLVNRVQEILSSREVKEAQTNFKTLPEHEFRTAAMSQQVEVLKLERQLTAARNRLFEIRREEYRRQGDEEDDDEY</sequence>
<feature type="coiled-coil region" evidence="5">
    <location>
        <begin position="303"/>
        <end position="358"/>
    </location>
</feature>
<keyword evidence="3" id="KW-0963">Cytoplasm</keyword>
<dbReference type="EMBL" id="NDIQ01000022">
    <property type="protein sequence ID" value="PRT55748.1"/>
    <property type="molecule type" value="Genomic_DNA"/>
</dbReference>
<dbReference type="GO" id="GO:0030136">
    <property type="term" value="C:clathrin-coated vesicle"/>
    <property type="evidence" value="ECO:0007669"/>
    <property type="project" value="TreeGrafter"/>
</dbReference>
<feature type="coiled-coil region" evidence="5">
    <location>
        <begin position="990"/>
        <end position="1017"/>
    </location>
</feature>
<dbReference type="GO" id="GO:0006897">
    <property type="term" value="P:endocytosis"/>
    <property type="evidence" value="ECO:0007669"/>
    <property type="project" value="InterPro"/>
</dbReference>
<dbReference type="Proteomes" id="UP000238350">
    <property type="component" value="Unassembled WGS sequence"/>
</dbReference>
<evidence type="ECO:0000256" key="1">
    <source>
        <dbReference type="ARBA" id="ARBA00004496"/>
    </source>
</evidence>
<feature type="domain" description="ENTH" evidence="7">
    <location>
        <begin position="2"/>
        <end position="131"/>
    </location>
</feature>
<comment type="similarity">
    <text evidence="2">Belongs to the SLA2 family.</text>
</comment>
<feature type="region of interest" description="Disordered" evidence="6">
    <location>
        <begin position="266"/>
        <end position="295"/>
    </location>
</feature>
<dbReference type="GO" id="GO:0007015">
    <property type="term" value="P:actin filament organization"/>
    <property type="evidence" value="ECO:0007669"/>
    <property type="project" value="TreeGrafter"/>
</dbReference>
<dbReference type="SMART" id="SM00273">
    <property type="entry name" value="ENTH"/>
    <property type="match status" value="1"/>
</dbReference>
<dbReference type="Gene3D" id="1.25.40.90">
    <property type="match status" value="1"/>
</dbReference>
<dbReference type="InterPro" id="IPR035964">
    <property type="entry name" value="I/LWEQ_dom_sf"/>
</dbReference>
<dbReference type="InterPro" id="IPR008942">
    <property type="entry name" value="ENTH_VHS"/>
</dbReference>
<dbReference type="AlphaFoldDB" id="A0A2T0FL77"/>
<feature type="domain" description="I/LWEQ" evidence="8">
    <location>
        <begin position="779"/>
        <end position="1022"/>
    </location>
</feature>
<dbReference type="InterPro" id="IPR002558">
    <property type="entry name" value="ILWEQ_dom"/>
</dbReference>
<dbReference type="GeneID" id="36517116"/>
<accession>A0A2T0FL77</accession>
<feature type="coiled-coil region" evidence="5">
    <location>
        <begin position="490"/>
        <end position="591"/>
    </location>
</feature>
<comment type="subcellular location">
    <subcellularLocation>
        <location evidence="1">Cytoplasm</location>
    </subcellularLocation>
</comment>
<evidence type="ECO:0000256" key="5">
    <source>
        <dbReference type="SAM" id="Coils"/>
    </source>
</evidence>
<feature type="coiled-coil region" evidence="5">
    <location>
        <begin position="406"/>
        <end position="451"/>
    </location>
</feature>
<evidence type="ECO:0000256" key="4">
    <source>
        <dbReference type="ARBA" id="ARBA00023203"/>
    </source>
</evidence>
<comment type="caution">
    <text evidence="9">The sequence shown here is derived from an EMBL/GenBank/DDBJ whole genome shotgun (WGS) entry which is preliminary data.</text>
</comment>
<keyword evidence="4" id="KW-0009">Actin-binding</keyword>
<proteinExistence type="inferred from homology"/>
<dbReference type="SUPFAM" id="SSF48464">
    <property type="entry name" value="ENTH/VHS domain"/>
    <property type="match status" value="1"/>
</dbReference>
<dbReference type="GO" id="GO:0035615">
    <property type="term" value="F:clathrin adaptor activity"/>
    <property type="evidence" value="ECO:0007669"/>
    <property type="project" value="TreeGrafter"/>
</dbReference>
<evidence type="ECO:0000259" key="7">
    <source>
        <dbReference type="PROSITE" id="PS50942"/>
    </source>
</evidence>
<dbReference type="GO" id="GO:0080025">
    <property type="term" value="F:phosphatidylinositol-3,5-bisphosphate binding"/>
    <property type="evidence" value="ECO:0007669"/>
    <property type="project" value="TreeGrafter"/>
</dbReference>
<dbReference type="PROSITE" id="PS50945">
    <property type="entry name" value="I_LWEQ"/>
    <property type="match status" value="1"/>
</dbReference>
<name>A0A2T0FL77_9ASCO</name>
<evidence type="ECO:0000313" key="9">
    <source>
        <dbReference type="EMBL" id="PRT55748.1"/>
    </source>
</evidence>
<dbReference type="GO" id="GO:0051015">
    <property type="term" value="F:actin filament binding"/>
    <property type="evidence" value="ECO:0007669"/>
    <property type="project" value="TreeGrafter"/>
</dbReference>
<evidence type="ECO:0000256" key="6">
    <source>
        <dbReference type="SAM" id="MobiDB-lite"/>
    </source>
</evidence>
<evidence type="ECO:0000256" key="3">
    <source>
        <dbReference type="ARBA" id="ARBA00022490"/>
    </source>
</evidence>
<dbReference type="SMART" id="SM00307">
    <property type="entry name" value="ILWEQ"/>
    <property type="match status" value="1"/>
</dbReference>
<reference evidence="9 10" key="1">
    <citation type="submission" date="2017-04" db="EMBL/GenBank/DDBJ databases">
        <title>Genome sequencing of [Candida] sorbophila.</title>
        <authorList>
            <person name="Ahn J.O."/>
        </authorList>
    </citation>
    <scope>NUCLEOTIDE SEQUENCE [LARGE SCALE GENOMIC DNA]</scope>
    <source>
        <strain evidence="9 10">DS02</strain>
    </source>
</reference>
<dbReference type="GO" id="GO:0048268">
    <property type="term" value="P:clathrin coat assembly"/>
    <property type="evidence" value="ECO:0007669"/>
    <property type="project" value="TreeGrafter"/>
</dbReference>
<dbReference type="SUPFAM" id="SSF109885">
    <property type="entry name" value="I/LWEQ domain"/>
    <property type="match status" value="1"/>
</dbReference>
<dbReference type="Pfam" id="PF01608">
    <property type="entry name" value="I_LWEQ"/>
    <property type="match status" value="1"/>
</dbReference>
<keyword evidence="5" id="KW-0175">Coiled coil</keyword>
<organism evidence="9 10">
    <name type="scientific">Wickerhamiella sorbophila</name>
    <dbReference type="NCBI Taxonomy" id="45607"/>
    <lineage>
        <taxon>Eukaryota</taxon>
        <taxon>Fungi</taxon>
        <taxon>Dikarya</taxon>
        <taxon>Ascomycota</taxon>
        <taxon>Saccharomycotina</taxon>
        <taxon>Dipodascomycetes</taxon>
        <taxon>Dipodascales</taxon>
        <taxon>Trichomonascaceae</taxon>
        <taxon>Wickerhamiella</taxon>
    </lineage>
</organism>
<dbReference type="RefSeq" id="XP_024665693.1">
    <property type="nucleotide sequence ID" value="XM_024809925.1"/>
</dbReference>
<keyword evidence="10" id="KW-1185">Reference proteome</keyword>
<evidence type="ECO:0000259" key="8">
    <source>
        <dbReference type="PROSITE" id="PS50945"/>
    </source>
</evidence>
<dbReference type="GO" id="GO:0043325">
    <property type="term" value="F:phosphatidylinositol-3,4-bisphosphate binding"/>
    <property type="evidence" value="ECO:0007669"/>
    <property type="project" value="TreeGrafter"/>
</dbReference>
<evidence type="ECO:0000313" key="10">
    <source>
        <dbReference type="Proteomes" id="UP000238350"/>
    </source>
</evidence>